<dbReference type="RefSeq" id="WP_139667529.1">
    <property type="nucleotide sequence ID" value="NZ_VDLY02000006.1"/>
</dbReference>
<dbReference type="Proteomes" id="UP000314251">
    <property type="component" value="Unassembled WGS sequence"/>
</dbReference>
<reference evidence="1" key="1">
    <citation type="submission" date="2019-10" db="EMBL/GenBank/DDBJ databases">
        <title>Nonomuraea sp. nov., isolated from Phyllanthus amarus.</title>
        <authorList>
            <person name="Klykleung N."/>
            <person name="Tanasupawat S."/>
        </authorList>
    </citation>
    <scope>NUCLEOTIDE SEQUENCE [LARGE SCALE GENOMIC DNA]</scope>
    <source>
        <strain evidence="1">3MP-10</strain>
    </source>
</reference>
<evidence type="ECO:0000313" key="1">
    <source>
        <dbReference type="EMBL" id="KAB8166405.1"/>
    </source>
</evidence>
<gene>
    <name evidence="1" type="ORF">FH607_011280</name>
</gene>
<name>A0A5N6ADV0_9ACTN</name>
<organism evidence="1 2">
    <name type="scientific">Streptomyces mimosae</name>
    <dbReference type="NCBI Taxonomy" id="2586635"/>
    <lineage>
        <taxon>Bacteria</taxon>
        <taxon>Bacillati</taxon>
        <taxon>Actinomycetota</taxon>
        <taxon>Actinomycetes</taxon>
        <taxon>Kitasatosporales</taxon>
        <taxon>Streptomycetaceae</taxon>
        <taxon>Streptomyces</taxon>
    </lineage>
</organism>
<comment type="caution">
    <text evidence="1">The sequence shown here is derived from an EMBL/GenBank/DDBJ whole genome shotgun (WGS) entry which is preliminary data.</text>
</comment>
<dbReference type="OrthoDB" id="6929199at2"/>
<dbReference type="AlphaFoldDB" id="A0A5N6ADV0"/>
<keyword evidence="2" id="KW-1185">Reference proteome</keyword>
<protein>
    <submittedName>
        <fullName evidence="1">Uncharacterized protein</fullName>
    </submittedName>
</protein>
<accession>A0A5N6ADV0</accession>
<sequence>MDLHDLCFRHELDQRLFDLYAAPDADKNRRRTIPRDAEAARALLGTVSTLTGHAPFAKIARCALAAHERYLREDGLSFALCRDSALREFCGEGEDIRFLGWAALILETVRVQLGDDAFGPFLRCVIEAESASAAQHAERGRVCV</sequence>
<dbReference type="EMBL" id="VDLY02000006">
    <property type="protein sequence ID" value="KAB8166405.1"/>
    <property type="molecule type" value="Genomic_DNA"/>
</dbReference>
<evidence type="ECO:0000313" key="2">
    <source>
        <dbReference type="Proteomes" id="UP000314251"/>
    </source>
</evidence>
<proteinExistence type="predicted"/>